<dbReference type="EMBL" id="RCHR01000011">
    <property type="protein sequence ID" value="RLL40634.1"/>
    <property type="molecule type" value="Genomic_DNA"/>
</dbReference>
<keyword evidence="5 8" id="KW-0464">Manganese</keyword>
<feature type="domain" description="Adenine deaminase C-terminal" evidence="10">
    <location>
        <begin position="398"/>
        <end position="566"/>
    </location>
</feature>
<dbReference type="CDD" id="cd01295">
    <property type="entry name" value="AdeC"/>
    <property type="match status" value="1"/>
</dbReference>
<dbReference type="InterPro" id="IPR006679">
    <property type="entry name" value="Adenine_deam"/>
</dbReference>
<comment type="similarity">
    <text evidence="2 8">Belongs to the metallo-dependent hydrolases superfamily. Adenine deaminase family.</text>
</comment>
<proteinExistence type="inferred from homology"/>
<dbReference type="GO" id="GO:0006146">
    <property type="term" value="P:adenine catabolic process"/>
    <property type="evidence" value="ECO:0007669"/>
    <property type="project" value="InterPro"/>
</dbReference>
<name>A0A498D672_9BACI</name>
<keyword evidence="4 8" id="KW-0378">Hydrolase</keyword>
<evidence type="ECO:0000313" key="12">
    <source>
        <dbReference type="Proteomes" id="UP000270219"/>
    </source>
</evidence>
<dbReference type="FunFam" id="3.20.20.140:FF:000016">
    <property type="entry name" value="Adenine deaminase"/>
    <property type="match status" value="1"/>
</dbReference>
<dbReference type="SUPFAM" id="SSF51338">
    <property type="entry name" value="Composite domain of metallo-dependent hydrolases"/>
    <property type="match status" value="1"/>
</dbReference>
<dbReference type="AlphaFoldDB" id="A0A498D672"/>
<evidence type="ECO:0000256" key="8">
    <source>
        <dbReference type="HAMAP-Rule" id="MF_01518"/>
    </source>
</evidence>
<keyword evidence="12" id="KW-1185">Reference proteome</keyword>
<evidence type="ECO:0000256" key="4">
    <source>
        <dbReference type="ARBA" id="ARBA00022801"/>
    </source>
</evidence>
<dbReference type="Pfam" id="PF01979">
    <property type="entry name" value="Amidohydro_1"/>
    <property type="match status" value="1"/>
</dbReference>
<dbReference type="InterPro" id="IPR011059">
    <property type="entry name" value="Metal-dep_hydrolase_composite"/>
</dbReference>
<dbReference type="HAMAP" id="MF_01518">
    <property type="entry name" value="Adenine_deamin"/>
    <property type="match status" value="1"/>
</dbReference>
<protein>
    <recommendedName>
        <fullName evidence="7 8">Adenine deaminase</fullName>
        <shortName evidence="8">Adenase</shortName>
        <shortName evidence="8">Adenine aminase</shortName>
        <ecNumber evidence="3 8">3.5.4.2</ecNumber>
    </recommendedName>
</protein>
<evidence type="ECO:0000259" key="10">
    <source>
        <dbReference type="Pfam" id="PF13382"/>
    </source>
</evidence>
<dbReference type="GO" id="GO:0000034">
    <property type="term" value="F:adenine deaminase activity"/>
    <property type="evidence" value="ECO:0007669"/>
    <property type="project" value="UniProtKB-UniRule"/>
</dbReference>
<evidence type="ECO:0000256" key="7">
    <source>
        <dbReference type="ARBA" id="ARBA00069718"/>
    </source>
</evidence>
<dbReference type="RefSeq" id="WP_121524986.1">
    <property type="nucleotide sequence ID" value="NZ_RCHR01000011.1"/>
</dbReference>
<evidence type="ECO:0000259" key="9">
    <source>
        <dbReference type="Pfam" id="PF01979"/>
    </source>
</evidence>
<evidence type="ECO:0000313" key="11">
    <source>
        <dbReference type="EMBL" id="RLL40634.1"/>
    </source>
</evidence>
<evidence type="ECO:0000256" key="5">
    <source>
        <dbReference type="ARBA" id="ARBA00023211"/>
    </source>
</evidence>
<dbReference type="Pfam" id="PF13382">
    <property type="entry name" value="Adenine_deam_C"/>
    <property type="match status" value="1"/>
</dbReference>
<evidence type="ECO:0000256" key="1">
    <source>
        <dbReference type="ARBA" id="ARBA00001936"/>
    </source>
</evidence>
<dbReference type="OrthoDB" id="9775607at2"/>
<organism evidence="11 12">
    <name type="scientific">Oceanobacillus piezotolerans</name>
    <dbReference type="NCBI Taxonomy" id="2448030"/>
    <lineage>
        <taxon>Bacteria</taxon>
        <taxon>Bacillati</taxon>
        <taxon>Bacillota</taxon>
        <taxon>Bacilli</taxon>
        <taxon>Bacillales</taxon>
        <taxon>Bacillaceae</taxon>
        <taxon>Oceanobacillus</taxon>
    </lineage>
</organism>
<accession>A0A498D672</accession>
<feature type="domain" description="Amidohydrolase-related" evidence="9">
    <location>
        <begin position="62"/>
        <end position="344"/>
    </location>
</feature>
<evidence type="ECO:0000256" key="2">
    <source>
        <dbReference type="ARBA" id="ARBA00006773"/>
    </source>
</evidence>
<sequence>MKRLIDVSSKRVLADTVIKNAKIIDVFNLAIIHGDIAITDGMIVGIGDYQGKEVIDAEGRYMAPSFIDGHVHIESSMVTPKEFAKVVLPHGVTTVITDPHEIANVSGTDGIQFMLDDSEGLDLDVFVMLSSSVPATAFENAGATLNNEHLEPFYNHPRVLGLAEVMDFPAVKNADQHMLEKLEAAKKHRNHIDGHCAGFDEDGINIYRAAGIKTDHESISRDEIQMRISRGMHVMIREGTTAKNLEALIGMVTPANARRFLFCTDDKHIDDLLYEGSIDHHVRLAIQHGMDPLQAIQLASLNAAECFSLTTKGAIAPGYEADFLLLDNLDEITITEVYRGGKLVAKDGVSLGNGKDNRQEENKSLRETVNLLPISVDDLQIPMGQSAMANVIEVIPDQVTTGKIVEEVSTENGYFIPSADSDLAKIAVIERHHRTGNIGLGIVKGLGLLDGAIASTVAHDSHNLVIAGTNDEDMMKAMEAVAEMNGGLVVVRDGKVIGKIELAISGLMSDKNYEAVMEEIQSLNKALSSVTDQKTADTFITLAFLSLPVIPSLKLTDQGLFDVDRMEFISVPV</sequence>
<evidence type="ECO:0000256" key="6">
    <source>
        <dbReference type="ARBA" id="ARBA00047720"/>
    </source>
</evidence>
<dbReference type="InterPro" id="IPR006680">
    <property type="entry name" value="Amidohydro-rel"/>
</dbReference>
<dbReference type="InterPro" id="IPR026912">
    <property type="entry name" value="Adenine_deam_C"/>
</dbReference>
<gene>
    <name evidence="8 11" type="primary">ade</name>
    <name evidence="11" type="ORF">D8M04_18695</name>
</gene>
<dbReference type="PANTHER" id="PTHR11113">
    <property type="entry name" value="N-ACETYLGLUCOSAMINE-6-PHOSPHATE DEACETYLASE"/>
    <property type="match status" value="1"/>
</dbReference>
<dbReference type="SUPFAM" id="SSF51556">
    <property type="entry name" value="Metallo-dependent hydrolases"/>
    <property type="match status" value="1"/>
</dbReference>
<reference evidence="11 12" key="1">
    <citation type="submission" date="2018-10" db="EMBL/GenBank/DDBJ databases">
        <title>Oceanobacillus sp. YLB-02 draft genome.</title>
        <authorList>
            <person name="Yu L."/>
        </authorList>
    </citation>
    <scope>NUCLEOTIDE SEQUENCE [LARGE SCALE GENOMIC DNA]</scope>
    <source>
        <strain evidence="11 12">YLB-02</strain>
    </source>
</reference>
<dbReference type="Gene3D" id="2.30.40.10">
    <property type="entry name" value="Urease, subunit C, domain 1"/>
    <property type="match status" value="1"/>
</dbReference>
<evidence type="ECO:0000256" key="3">
    <source>
        <dbReference type="ARBA" id="ARBA00012782"/>
    </source>
</evidence>
<dbReference type="Proteomes" id="UP000270219">
    <property type="component" value="Unassembled WGS sequence"/>
</dbReference>
<dbReference type="PANTHER" id="PTHR11113:SF2">
    <property type="entry name" value="ADENINE DEAMINASE"/>
    <property type="match status" value="1"/>
</dbReference>
<dbReference type="Gene3D" id="3.20.20.140">
    <property type="entry name" value="Metal-dependent hydrolases"/>
    <property type="match status" value="1"/>
</dbReference>
<comment type="catalytic activity">
    <reaction evidence="6 8">
        <text>adenine + H2O + H(+) = hypoxanthine + NH4(+)</text>
        <dbReference type="Rhea" id="RHEA:23688"/>
        <dbReference type="ChEBI" id="CHEBI:15377"/>
        <dbReference type="ChEBI" id="CHEBI:15378"/>
        <dbReference type="ChEBI" id="CHEBI:16708"/>
        <dbReference type="ChEBI" id="CHEBI:17368"/>
        <dbReference type="ChEBI" id="CHEBI:28938"/>
        <dbReference type="EC" id="3.5.4.2"/>
    </reaction>
</comment>
<dbReference type="EC" id="3.5.4.2" evidence="3 8"/>
<comment type="caution">
    <text evidence="11">The sequence shown here is derived from an EMBL/GenBank/DDBJ whole genome shotgun (WGS) entry which is preliminary data.</text>
</comment>
<dbReference type="InterPro" id="IPR032466">
    <property type="entry name" value="Metal_Hydrolase"/>
</dbReference>
<dbReference type="NCBIfam" id="TIGR01178">
    <property type="entry name" value="ade"/>
    <property type="match status" value="1"/>
</dbReference>
<comment type="cofactor">
    <cofactor evidence="1 8">
        <name>Mn(2+)</name>
        <dbReference type="ChEBI" id="CHEBI:29035"/>
    </cofactor>
</comment>